<gene>
    <name evidence="1" type="ORF">H9817_08425</name>
</gene>
<reference evidence="1" key="1">
    <citation type="journal article" date="2021" name="PeerJ">
        <title>Extensive microbial diversity within the chicken gut microbiome revealed by metagenomics and culture.</title>
        <authorList>
            <person name="Gilroy R."/>
            <person name="Ravi A."/>
            <person name="Getino M."/>
            <person name="Pursley I."/>
            <person name="Horton D.L."/>
            <person name="Alikhan N.F."/>
            <person name="Baker D."/>
            <person name="Gharbi K."/>
            <person name="Hall N."/>
            <person name="Watson M."/>
            <person name="Adriaenssens E.M."/>
            <person name="Foster-Nyarko E."/>
            <person name="Jarju S."/>
            <person name="Secka A."/>
            <person name="Antonio M."/>
            <person name="Oren A."/>
            <person name="Chaudhuri R.R."/>
            <person name="La Ragione R."/>
            <person name="Hildebrand F."/>
            <person name="Pallen M.J."/>
        </authorList>
    </citation>
    <scope>NUCLEOTIDE SEQUENCE</scope>
    <source>
        <strain evidence="1">ChiGjej1B1-13045</strain>
    </source>
</reference>
<dbReference type="Proteomes" id="UP000824017">
    <property type="component" value="Unassembled WGS sequence"/>
</dbReference>
<dbReference type="AlphaFoldDB" id="A0A9D2DBP3"/>
<reference evidence="1" key="2">
    <citation type="submission" date="2021-04" db="EMBL/GenBank/DDBJ databases">
        <authorList>
            <person name="Gilroy R."/>
        </authorList>
    </citation>
    <scope>NUCLEOTIDE SEQUENCE</scope>
    <source>
        <strain evidence="1">ChiGjej1B1-13045</strain>
    </source>
</reference>
<comment type="caution">
    <text evidence="1">The sequence shown here is derived from an EMBL/GenBank/DDBJ whole genome shotgun (WGS) entry which is preliminary data.</text>
</comment>
<dbReference type="Pfam" id="PF18941">
    <property type="entry name" value="DUF5688"/>
    <property type="match status" value="1"/>
</dbReference>
<accession>A0A9D2DBP3</accession>
<protein>
    <submittedName>
        <fullName evidence="1">Uncharacterized protein</fullName>
    </submittedName>
</protein>
<proteinExistence type="predicted"/>
<sequence length="317" mass="35799">MDYKEFTNAVQKQMNQRMEGGVQASLYTAVKNNGRERTGVLIETPGINISPTIYLEEYYESYLKGRSLGQIVDEIINFYNSIKQEESWDCERLRSYEGVKGRIVFKLVNTAKNRKFLNTVPHRSFLDLSIVFYVLLEATDDGTAALAVTNSHAEQWEVCAETLWADAVRNVRRLLPAEFVTMDHALKVMLRENRGSAGDGDPENLLLGNVRERDGMYILSNSLRSYGAACIAYPHILEMIGEILQRDYYVLPSSVHEVVIVPFSLSLDRGELDEMIREINVTQVAEEEVLSNHAYLYERRTGTLGSGNARQAGRAAG</sequence>
<dbReference type="InterPro" id="IPR043743">
    <property type="entry name" value="DUF5688"/>
</dbReference>
<organism evidence="1 2">
    <name type="scientific">Candidatus Mediterraneibacter stercorigallinarum</name>
    <dbReference type="NCBI Taxonomy" id="2838686"/>
    <lineage>
        <taxon>Bacteria</taxon>
        <taxon>Bacillati</taxon>
        <taxon>Bacillota</taxon>
        <taxon>Clostridia</taxon>
        <taxon>Lachnospirales</taxon>
        <taxon>Lachnospiraceae</taxon>
        <taxon>Mediterraneibacter</taxon>
    </lineage>
</organism>
<evidence type="ECO:0000313" key="1">
    <source>
        <dbReference type="EMBL" id="HIZ13932.1"/>
    </source>
</evidence>
<evidence type="ECO:0000313" key="2">
    <source>
        <dbReference type="Proteomes" id="UP000824017"/>
    </source>
</evidence>
<dbReference type="EMBL" id="DXCD01000219">
    <property type="protein sequence ID" value="HIZ13932.1"/>
    <property type="molecule type" value="Genomic_DNA"/>
</dbReference>
<name>A0A9D2DBP3_9FIRM</name>